<evidence type="ECO:0008006" key="4">
    <source>
        <dbReference type="Google" id="ProtNLM"/>
    </source>
</evidence>
<proteinExistence type="predicted"/>
<evidence type="ECO:0000313" key="3">
    <source>
        <dbReference type="Proteomes" id="UP000675747"/>
    </source>
</evidence>
<dbReference type="RefSeq" id="WP_213173585.1">
    <property type="nucleotide sequence ID" value="NZ_JAGQFT020000004.1"/>
</dbReference>
<sequence>MLPIPRSLRLASALACLLTVACGPTPRAVDSATAADEPPAPARHAVADIASGLRKGMAYGDFRQQVLADGWTPMASAECRTNLVGDDADALCAANPQLAGCTICDELPELQACSADARCMLRFRSADGQRVLEARAYGEFQHWDERGADAGLQVSDWTFSTSER</sequence>
<dbReference type="AlphaFoldDB" id="A0AAP2CAH0"/>
<reference evidence="2 3" key="1">
    <citation type="journal article" date="2021" name="Microbiol. Resour. Announc.">
        <title>Draft Genome Sequence of Coralloluteibacterium stylophorae LMG 29479T.</title>
        <authorList>
            <person name="Karlyshev A.V."/>
            <person name="Kudryashova E.B."/>
            <person name="Ariskina E.V."/>
            <person name="Conroy A.P."/>
            <person name="Abidueva E.Y."/>
        </authorList>
    </citation>
    <scope>NUCLEOTIDE SEQUENCE [LARGE SCALE GENOMIC DNA]</scope>
    <source>
        <strain evidence="2 3">LMG 29479</strain>
    </source>
</reference>
<feature type="signal peptide" evidence="1">
    <location>
        <begin position="1"/>
        <end position="28"/>
    </location>
</feature>
<evidence type="ECO:0000313" key="2">
    <source>
        <dbReference type="EMBL" id="MBS7456845.1"/>
    </source>
</evidence>
<keyword evidence="3" id="KW-1185">Reference proteome</keyword>
<dbReference type="PROSITE" id="PS51257">
    <property type="entry name" value="PROKAR_LIPOPROTEIN"/>
    <property type="match status" value="1"/>
</dbReference>
<evidence type="ECO:0000256" key="1">
    <source>
        <dbReference type="SAM" id="SignalP"/>
    </source>
</evidence>
<gene>
    <name evidence="2" type="ORF">KB893_006830</name>
</gene>
<protein>
    <recommendedName>
        <fullName evidence="4">Lipoprotein</fullName>
    </recommendedName>
</protein>
<keyword evidence="1" id="KW-0732">Signal</keyword>
<dbReference type="EMBL" id="JAGQFT020000004">
    <property type="protein sequence ID" value="MBS7456845.1"/>
    <property type="molecule type" value="Genomic_DNA"/>
</dbReference>
<accession>A0AAP2CAH0</accession>
<feature type="chain" id="PRO_5043024383" description="Lipoprotein" evidence="1">
    <location>
        <begin position="29"/>
        <end position="164"/>
    </location>
</feature>
<comment type="caution">
    <text evidence="2">The sequence shown here is derived from an EMBL/GenBank/DDBJ whole genome shotgun (WGS) entry which is preliminary data.</text>
</comment>
<name>A0AAP2CAH0_9GAMM</name>
<dbReference type="Proteomes" id="UP000675747">
    <property type="component" value="Unassembled WGS sequence"/>
</dbReference>
<organism evidence="2 3">
    <name type="scientific">Coralloluteibacterium stylophorae</name>
    <dbReference type="NCBI Taxonomy" id="1776034"/>
    <lineage>
        <taxon>Bacteria</taxon>
        <taxon>Pseudomonadati</taxon>
        <taxon>Pseudomonadota</taxon>
        <taxon>Gammaproteobacteria</taxon>
        <taxon>Lysobacterales</taxon>
        <taxon>Lysobacteraceae</taxon>
        <taxon>Coralloluteibacterium</taxon>
    </lineage>
</organism>